<accession>A0ABW1ENP7</accession>
<feature type="domain" description="MacB-like periplasmic core" evidence="9">
    <location>
        <begin position="24"/>
        <end position="222"/>
    </location>
</feature>
<dbReference type="InterPro" id="IPR003838">
    <property type="entry name" value="ABC3_permease_C"/>
</dbReference>
<evidence type="ECO:0000256" key="6">
    <source>
        <dbReference type="ARBA" id="ARBA00038076"/>
    </source>
</evidence>
<feature type="transmembrane region" description="Helical" evidence="7">
    <location>
        <begin position="803"/>
        <end position="829"/>
    </location>
</feature>
<feature type="domain" description="MacB-like periplasmic core" evidence="9">
    <location>
        <begin position="608"/>
        <end position="699"/>
    </location>
</feature>
<organism evidence="10 11">
    <name type="scientific">Acidicapsa dinghuensis</name>
    <dbReference type="NCBI Taxonomy" id="2218256"/>
    <lineage>
        <taxon>Bacteria</taxon>
        <taxon>Pseudomonadati</taxon>
        <taxon>Acidobacteriota</taxon>
        <taxon>Terriglobia</taxon>
        <taxon>Terriglobales</taxon>
        <taxon>Acidobacteriaceae</taxon>
        <taxon>Acidicapsa</taxon>
    </lineage>
</organism>
<dbReference type="RefSeq" id="WP_263341943.1">
    <property type="nucleotide sequence ID" value="NZ_JAGSYH010000008.1"/>
</dbReference>
<evidence type="ECO:0000256" key="2">
    <source>
        <dbReference type="ARBA" id="ARBA00022475"/>
    </source>
</evidence>
<dbReference type="InterPro" id="IPR025857">
    <property type="entry name" value="MacB_PCD"/>
</dbReference>
<proteinExistence type="inferred from homology"/>
<evidence type="ECO:0000313" key="10">
    <source>
        <dbReference type="EMBL" id="MFC5865412.1"/>
    </source>
</evidence>
<comment type="similarity">
    <text evidence="6">Belongs to the ABC-4 integral membrane protein family.</text>
</comment>
<keyword evidence="11" id="KW-1185">Reference proteome</keyword>
<dbReference type="InterPro" id="IPR050250">
    <property type="entry name" value="Macrolide_Exporter_MacB"/>
</dbReference>
<name>A0ABW1ENP7_9BACT</name>
<dbReference type="PANTHER" id="PTHR30572">
    <property type="entry name" value="MEMBRANE COMPONENT OF TRANSPORTER-RELATED"/>
    <property type="match status" value="1"/>
</dbReference>
<evidence type="ECO:0000259" key="9">
    <source>
        <dbReference type="Pfam" id="PF12704"/>
    </source>
</evidence>
<comment type="caution">
    <text evidence="10">The sequence shown here is derived from an EMBL/GenBank/DDBJ whole genome shotgun (WGS) entry which is preliminary data.</text>
</comment>
<feature type="domain" description="MacB-like periplasmic core" evidence="9">
    <location>
        <begin position="395"/>
        <end position="577"/>
    </location>
</feature>
<feature type="domain" description="ABC3 transporter permease C-terminal" evidence="8">
    <location>
        <begin position="255"/>
        <end position="367"/>
    </location>
</feature>
<feature type="transmembrane region" description="Helical" evidence="7">
    <location>
        <begin position="304"/>
        <end position="330"/>
    </location>
</feature>
<keyword evidence="4 7" id="KW-1133">Transmembrane helix</keyword>
<evidence type="ECO:0000256" key="1">
    <source>
        <dbReference type="ARBA" id="ARBA00004651"/>
    </source>
</evidence>
<evidence type="ECO:0000259" key="8">
    <source>
        <dbReference type="Pfam" id="PF02687"/>
    </source>
</evidence>
<evidence type="ECO:0000313" key="11">
    <source>
        <dbReference type="Proteomes" id="UP001596091"/>
    </source>
</evidence>
<protein>
    <submittedName>
        <fullName evidence="10">ABC transporter permease</fullName>
    </submittedName>
</protein>
<reference evidence="11" key="1">
    <citation type="journal article" date="2019" name="Int. J. Syst. Evol. Microbiol.">
        <title>The Global Catalogue of Microorganisms (GCM) 10K type strain sequencing project: providing services to taxonomists for standard genome sequencing and annotation.</title>
        <authorList>
            <consortium name="The Broad Institute Genomics Platform"/>
            <consortium name="The Broad Institute Genome Sequencing Center for Infectious Disease"/>
            <person name="Wu L."/>
            <person name="Ma J."/>
        </authorList>
    </citation>
    <scope>NUCLEOTIDE SEQUENCE [LARGE SCALE GENOMIC DNA]</scope>
    <source>
        <strain evidence="11">JCM 4087</strain>
    </source>
</reference>
<evidence type="ECO:0000256" key="3">
    <source>
        <dbReference type="ARBA" id="ARBA00022692"/>
    </source>
</evidence>
<feature type="domain" description="ABC3 transporter permease C-terminal" evidence="8">
    <location>
        <begin position="764"/>
        <end position="874"/>
    </location>
</feature>
<dbReference type="Proteomes" id="UP001596091">
    <property type="component" value="Unassembled WGS sequence"/>
</dbReference>
<dbReference type="Pfam" id="PF12704">
    <property type="entry name" value="MacB_PCD"/>
    <property type="match status" value="3"/>
</dbReference>
<feature type="transmembrane region" description="Helical" evidence="7">
    <location>
        <begin position="391"/>
        <end position="414"/>
    </location>
</feature>
<dbReference type="EMBL" id="JBHSPH010000020">
    <property type="protein sequence ID" value="MFC5865412.1"/>
    <property type="molecule type" value="Genomic_DNA"/>
</dbReference>
<gene>
    <name evidence="10" type="ORF">ACFPT7_24115</name>
</gene>
<dbReference type="Pfam" id="PF02687">
    <property type="entry name" value="FtsX"/>
    <property type="match status" value="2"/>
</dbReference>
<feature type="transmembrane region" description="Helical" evidence="7">
    <location>
        <begin position="342"/>
        <end position="370"/>
    </location>
</feature>
<keyword evidence="2" id="KW-1003">Cell membrane</keyword>
<dbReference type="PANTHER" id="PTHR30572:SF4">
    <property type="entry name" value="ABC TRANSPORTER PERMEASE YTRF"/>
    <property type="match status" value="1"/>
</dbReference>
<comment type="subcellular location">
    <subcellularLocation>
        <location evidence="1">Cell membrane</location>
        <topology evidence="1">Multi-pass membrane protein</topology>
    </subcellularLocation>
</comment>
<feature type="transmembrane region" description="Helical" evidence="7">
    <location>
        <begin position="849"/>
        <end position="872"/>
    </location>
</feature>
<evidence type="ECO:0000256" key="4">
    <source>
        <dbReference type="ARBA" id="ARBA00022989"/>
    </source>
</evidence>
<sequence length="882" mass="94868">MVLSRSLSRIRSSARSFARAPGLSFALLLTIALGIGSNSAIYGFLQGLTHPASPLRGFDRIVSIFREDRFRDAGPLSASDYQMLKKSSGAFDWIGAVRIRPSNIVIGTNTEIATVAAATPNLAVALTIPLDDGVVVSHHVWESEFGGGANVVGSKIRIDNVDYKIKGIAPDQLDGLYSDRSVDLWIPLQERDLQGGGDRQEFWVLARLRDGISARRAQTALRSGSSSGISVTPFTGIAPNMARGLSRIDLFLSFSAGAVFFIACINVASLLLGRALRRSHETSLRIALGAARAELLWELFSDSIVISIAGGALGLLLAILTAHAIPAFLFEEDAERLSFAPHLLPILTASLACVVITVICGMMPVLGTVTDRPWIVLQRETGSPSKAIRRLRSGLVVAQITACCMLVICTALLLDGLHAALETSAGHRLGDPILLTVQRPEAEINYFNEVEEKAKSVAGLSPLAWTTQLPGSQPMWQTFRVQPPPSQYRDVAMDIAWLTPESLNLLDSQPIAGRMFGANDPTRRVAIVDEDAAAKLFGLQTAGVVIEDSAGFPIEIIGVVKRKSTDAIQQSDPTIYYGYVDQSNAPSPMRHAQFRVPVALPPAGIELDANAVSANYFDALNLPLIAGRKFSAQPIPGMGRVGVINQEAANLFFNGKPLGAGVIDDRGVRTEIIGVVKSQVFGTFEKHAEPTIYFPMWQDCPTRMTLIFKEAKRNSGTLADLRRKIGNALGYSAAPMRINTLSNQLAQSGLAALRIATLIGSMSAATALILSILGLLSAQSDAEYQRQHEHALRIALGAQRRHIVFLVVVNASRLALIGTVAGTFLSFALLRLLMADIAVVASPQFQVWLIAPLLPAAMVILASMIPAWRAALISPLVVMRDR</sequence>
<evidence type="ECO:0000256" key="7">
    <source>
        <dbReference type="SAM" id="Phobius"/>
    </source>
</evidence>
<keyword evidence="5 7" id="KW-0472">Membrane</keyword>
<feature type="transmembrane region" description="Helical" evidence="7">
    <location>
        <begin position="250"/>
        <end position="272"/>
    </location>
</feature>
<keyword evidence="3 7" id="KW-0812">Transmembrane</keyword>
<feature type="transmembrane region" description="Helical" evidence="7">
    <location>
        <begin position="751"/>
        <end position="776"/>
    </location>
</feature>
<evidence type="ECO:0000256" key="5">
    <source>
        <dbReference type="ARBA" id="ARBA00023136"/>
    </source>
</evidence>